<accession>A0ABN2YRS5</accession>
<protein>
    <recommendedName>
        <fullName evidence="3">DUF559 domain-containing protein</fullName>
    </recommendedName>
</protein>
<dbReference type="EMBL" id="BAAAQB010000018">
    <property type="protein sequence ID" value="GAA2131253.1"/>
    <property type="molecule type" value="Genomic_DNA"/>
</dbReference>
<dbReference type="SUPFAM" id="SSF52980">
    <property type="entry name" value="Restriction endonuclease-like"/>
    <property type="match status" value="1"/>
</dbReference>
<dbReference type="InterPro" id="IPR011335">
    <property type="entry name" value="Restrct_endonuc-II-like"/>
</dbReference>
<gene>
    <name evidence="1" type="ORF">GCM10009825_12700</name>
</gene>
<comment type="caution">
    <text evidence="1">The sequence shown here is derived from an EMBL/GenBank/DDBJ whole genome shotgun (WGS) entry which is preliminary data.</text>
</comment>
<organism evidence="1 2">
    <name type="scientific">Arthrobacter humicola</name>
    <dbReference type="NCBI Taxonomy" id="409291"/>
    <lineage>
        <taxon>Bacteria</taxon>
        <taxon>Bacillati</taxon>
        <taxon>Actinomycetota</taxon>
        <taxon>Actinomycetes</taxon>
        <taxon>Micrococcales</taxon>
        <taxon>Micrococcaceae</taxon>
        <taxon>Arthrobacter</taxon>
    </lineage>
</organism>
<sequence>MVRMRPAEPLPSHLSDAPFTVHEARAANLSRSRLRASDVAPAGRLIYLPAGWDFEIRSLARALSAATPGGWISHLTAAVIHGLWLPAWLCGSRELHLSKPKALPPVRREGVVGHTVLAFPDEVTVLDGIRISTPARTWLDLARVLPLEALVAVGDQLVRQPRPGLEIRTEPWATREELRSMLKHHPKFQGIVKARQAAELIRAGADSAPETFLRLALTAAGLPEPELQLRLVPEDPYSPAADMGYRKQRIAIQYDGAHHRTREQQTRDYRRDEVFLAAGWRYFKLNADDLANDFRGAVRKVRIALGTGSAR</sequence>
<evidence type="ECO:0000313" key="1">
    <source>
        <dbReference type="EMBL" id="GAA2131253.1"/>
    </source>
</evidence>
<name>A0ABN2YRS5_9MICC</name>
<keyword evidence="2" id="KW-1185">Reference proteome</keyword>
<proteinExistence type="predicted"/>
<dbReference type="Proteomes" id="UP001500102">
    <property type="component" value="Unassembled WGS sequence"/>
</dbReference>
<evidence type="ECO:0000313" key="2">
    <source>
        <dbReference type="Proteomes" id="UP001500102"/>
    </source>
</evidence>
<dbReference type="Gene3D" id="3.40.960.10">
    <property type="entry name" value="VSR Endonuclease"/>
    <property type="match status" value="1"/>
</dbReference>
<reference evidence="1 2" key="1">
    <citation type="journal article" date="2019" name="Int. J. Syst. Evol. Microbiol.">
        <title>The Global Catalogue of Microorganisms (GCM) 10K type strain sequencing project: providing services to taxonomists for standard genome sequencing and annotation.</title>
        <authorList>
            <consortium name="The Broad Institute Genomics Platform"/>
            <consortium name="The Broad Institute Genome Sequencing Center for Infectious Disease"/>
            <person name="Wu L."/>
            <person name="Ma J."/>
        </authorList>
    </citation>
    <scope>NUCLEOTIDE SEQUENCE [LARGE SCALE GENOMIC DNA]</scope>
    <source>
        <strain evidence="1 2">JCM 15921</strain>
    </source>
</reference>
<evidence type="ECO:0008006" key="3">
    <source>
        <dbReference type="Google" id="ProtNLM"/>
    </source>
</evidence>